<dbReference type="Gene3D" id="2.30.120.10">
    <property type="match status" value="1"/>
</dbReference>
<dbReference type="PANTHER" id="PTHR34218">
    <property type="entry name" value="PEPTIDASE S45 PENICILLIN AMIDASE"/>
    <property type="match status" value="1"/>
</dbReference>
<keyword evidence="3" id="KW-0865">Zymogen</keyword>
<accession>A0ABY5YJ75</accession>
<proteinExistence type="inferred from homology"/>
<dbReference type="EMBL" id="CP104213">
    <property type="protein sequence ID" value="UWX64402.1"/>
    <property type="molecule type" value="Genomic_DNA"/>
</dbReference>
<gene>
    <name evidence="4" type="ORF">N0D28_01645</name>
</gene>
<evidence type="ECO:0000313" key="5">
    <source>
        <dbReference type="Proteomes" id="UP001060261"/>
    </source>
</evidence>
<sequence length="781" mass="85107">MRILRGFGVFLLVLFVAVAGALIYFNGVTNPKLTGELRLPGLTGPVTVTRDRWGVPHIVAEKSDADAVEALGFVHGQDRLWQMEFQRRVAQGRLSEVLGKAALDQDKFLRTWGFERAARSILPALSPRSRELVSAYTRGVNAAIAQNRLPLEFRILGFRPEPWTDVDSVSWSKLLAYDLGGNWDDELLGAQVAQKLGPNALGEVMPPYPKDAPTILSADELKTGAHRTVPTESARLPAVTIRQLQAQLAAARSLGFVNVPGKGSNDWVIGGQHTVSGKPILADDPHLALSAPMLWYLADLKGPTLHSIGATLPGLPAVVIGRNDRLAWGVTNVNPDVQDLYIEPPSAKLTTRTEVIKVKGEPDVNLIVAESAHGPIISGVSGDAAAVGPRVALKWTALAPGDTTLDAFLGLNYAKNWTDFTSALKFYVAPSQNFVYADLDGNTGYYAPGRVPIRQGKDWDGSLPVQDDGQHEWTGFIPFDALPHTYNPVDGLIVSANNKVVPDSYPYFLANIRNWAEPYRAERITELLTAKDKLSVDDVKATQLDTVSLVWRDLKPYLLAARPDGDLSTRALDLLKGWDGNERAEAVPPLIFEAWLMQLQTLAQDELKNTGHVNSLAVLNALKTNSKLCAVNGQGDCAAWLTRSLKAAVTDLSARLGPDPAQWVYGKLHQVANNHQAFGGVKAIGWLFNRHTPTSGGTDTVDVARPDPGTYQQTHAPSYRQIVDFSDLNKSLFVGTLGQGGNPIGPHYADQMRMWKEGDYIPMSSDPADWGRTRVLKLTQP</sequence>
<name>A0ABY5YJ75_9DEIO</name>
<comment type="similarity">
    <text evidence="1">Belongs to the peptidase S45 family.</text>
</comment>
<dbReference type="PIRSF" id="PIRSF001227">
    <property type="entry name" value="Pen_acylase"/>
    <property type="match status" value="1"/>
</dbReference>
<dbReference type="CDD" id="cd03747">
    <property type="entry name" value="Ntn_PGA_like"/>
    <property type="match status" value="1"/>
</dbReference>
<evidence type="ECO:0000256" key="2">
    <source>
        <dbReference type="ARBA" id="ARBA00022801"/>
    </source>
</evidence>
<dbReference type="PANTHER" id="PTHR34218:SF4">
    <property type="entry name" value="ACYL-HOMOSERINE LACTONE ACYLASE QUIP"/>
    <property type="match status" value="1"/>
</dbReference>
<evidence type="ECO:0000256" key="1">
    <source>
        <dbReference type="ARBA" id="ARBA00006586"/>
    </source>
</evidence>
<organism evidence="4 5">
    <name type="scientific">Deinococcus rubellus</name>
    <dbReference type="NCBI Taxonomy" id="1889240"/>
    <lineage>
        <taxon>Bacteria</taxon>
        <taxon>Thermotogati</taxon>
        <taxon>Deinococcota</taxon>
        <taxon>Deinococci</taxon>
        <taxon>Deinococcales</taxon>
        <taxon>Deinococcaceae</taxon>
        <taxon>Deinococcus</taxon>
    </lineage>
</organism>
<evidence type="ECO:0000313" key="4">
    <source>
        <dbReference type="EMBL" id="UWX64402.1"/>
    </source>
</evidence>
<dbReference type="Gene3D" id="1.10.1400.10">
    <property type="match status" value="1"/>
</dbReference>
<dbReference type="Gene3D" id="1.10.439.10">
    <property type="entry name" value="Penicillin Amidohydrolase, domain 1"/>
    <property type="match status" value="1"/>
</dbReference>
<evidence type="ECO:0000256" key="3">
    <source>
        <dbReference type="ARBA" id="ARBA00023145"/>
    </source>
</evidence>
<dbReference type="Pfam" id="PF01804">
    <property type="entry name" value="Penicil_amidase"/>
    <property type="match status" value="1"/>
</dbReference>
<reference evidence="4" key="1">
    <citation type="submission" date="2022-09" db="EMBL/GenBank/DDBJ databases">
        <title>genome sequence of Deinococcus rubellus.</title>
        <authorList>
            <person name="Srinivasan S."/>
        </authorList>
    </citation>
    <scope>NUCLEOTIDE SEQUENCE</scope>
    <source>
        <strain evidence="4">Ant6</strain>
    </source>
</reference>
<dbReference type="RefSeq" id="WP_260560676.1">
    <property type="nucleotide sequence ID" value="NZ_BAABEC010000075.1"/>
</dbReference>
<dbReference type="InterPro" id="IPR014395">
    <property type="entry name" value="Pen/GL7ACA/AHL_acylase"/>
</dbReference>
<dbReference type="InterPro" id="IPR029055">
    <property type="entry name" value="Ntn_hydrolases_N"/>
</dbReference>
<dbReference type="Proteomes" id="UP001060261">
    <property type="component" value="Chromosome"/>
</dbReference>
<dbReference type="InterPro" id="IPR043146">
    <property type="entry name" value="Penicillin_amidase_N_B-knob"/>
</dbReference>
<keyword evidence="5" id="KW-1185">Reference proteome</keyword>
<dbReference type="SUPFAM" id="SSF56235">
    <property type="entry name" value="N-terminal nucleophile aminohydrolases (Ntn hydrolases)"/>
    <property type="match status" value="1"/>
</dbReference>
<dbReference type="Gene3D" id="3.60.20.10">
    <property type="entry name" value="Glutamine Phosphoribosylpyrophosphate, subunit 1, domain 1"/>
    <property type="match status" value="1"/>
</dbReference>
<dbReference type="InterPro" id="IPR002692">
    <property type="entry name" value="S45"/>
</dbReference>
<dbReference type="InterPro" id="IPR043147">
    <property type="entry name" value="Penicillin_amidase_A-knob"/>
</dbReference>
<keyword evidence="2" id="KW-0378">Hydrolase</keyword>
<dbReference type="InterPro" id="IPR023343">
    <property type="entry name" value="Penicillin_amidase_dom1"/>
</dbReference>
<protein>
    <submittedName>
        <fullName evidence="4">Penicillin acylase family protein</fullName>
    </submittedName>
</protein>